<dbReference type="GO" id="GO:0061630">
    <property type="term" value="F:ubiquitin protein ligase activity"/>
    <property type="evidence" value="ECO:0007669"/>
    <property type="project" value="UniProtKB-UniRule"/>
</dbReference>
<comment type="caution">
    <text evidence="7">The sequence shown here is derived from an EMBL/GenBank/DDBJ whole genome shotgun (WGS) entry which is preliminary data.</text>
</comment>
<dbReference type="FunFam" id="3.30.40.10:FF:000437">
    <property type="entry name" value="RING-type E3 ubiquitin transferase"/>
    <property type="match status" value="1"/>
</dbReference>
<dbReference type="InterPro" id="IPR011989">
    <property type="entry name" value="ARM-like"/>
</dbReference>
<keyword evidence="8" id="KW-1185">Reference proteome</keyword>
<dbReference type="InterPro" id="IPR045210">
    <property type="entry name" value="RING-Ubox_PUB"/>
</dbReference>
<dbReference type="InterPro" id="IPR016024">
    <property type="entry name" value="ARM-type_fold"/>
</dbReference>
<dbReference type="InParanoid" id="A0A1Q3AY18"/>
<gene>
    <name evidence="7" type="ORF">CFOL_v3_03992</name>
</gene>
<dbReference type="Proteomes" id="UP000187406">
    <property type="component" value="Unassembled WGS sequence"/>
</dbReference>
<evidence type="ECO:0000256" key="4">
    <source>
        <dbReference type="ARBA" id="ARBA00022786"/>
    </source>
</evidence>
<dbReference type="GO" id="GO:0016567">
    <property type="term" value="P:protein ubiquitination"/>
    <property type="evidence" value="ECO:0007669"/>
    <property type="project" value="UniProtKB-UniRule"/>
</dbReference>
<evidence type="ECO:0000256" key="1">
    <source>
        <dbReference type="ARBA" id="ARBA00000900"/>
    </source>
</evidence>
<dbReference type="OrthoDB" id="10064100at2759"/>
<dbReference type="Pfam" id="PF25598">
    <property type="entry name" value="ARM_PUB"/>
    <property type="match status" value="1"/>
</dbReference>
<organism evidence="7 8">
    <name type="scientific">Cephalotus follicularis</name>
    <name type="common">Albany pitcher plant</name>
    <dbReference type="NCBI Taxonomy" id="3775"/>
    <lineage>
        <taxon>Eukaryota</taxon>
        <taxon>Viridiplantae</taxon>
        <taxon>Streptophyta</taxon>
        <taxon>Embryophyta</taxon>
        <taxon>Tracheophyta</taxon>
        <taxon>Spermatophyta</taxon>
        <taxon>Magnoliopsida</taxon>
        <taxon>eudicotyledons</taxon>
        <taxon>Gunneridae</taxon>
        <taxon>Pentapetalae</taxon>
        <taxon>rosids</taxon>
        <taxon>fabids</taxon>
        <taxon>Oxalidales</taxon>
        <taxon>Cephalotaceae</taxon>
        <taxon>Cephalotus</taxon>
    </lineage>
</organism>
<proteinExistence type="predicted"/>
<evidence type="ECO:0000256" key="3">
    <source>
        <dbReference type="ARBA" id="ARBA00022679"/>
    </source>
</evidence>
<dbReference type="CDD" id="cd16664">
    <property type="entry name" value="RING-Ubox_PUB"/>
    <property type="match status" value="1"/>
</dbReference>
<dbReference type="EMBL" id="BDDD01000154">
    <property type="protein sequence ID" value="GAV60462.1"/>
    <property type="molecule type" value="Genomic_DNA"/>
</dbReference>
<dbReference type="Pfam" id="PF04564">
    <property type="entry name" value="U-box"/>
    <property type="match status" value="1"/>
</dbReference>
<keyword evidence="4 5" id="KW-0833">Ubl conjugation pathway</keyword>
<dbReference type="SUPFAM" id="SSF57850">
    <property type="entry name" value="RING/U-box"/>
    <property type="match status" value="1"/>
</dbReference>
<evidence type="ECO:0000256" key="5">
    <source>
        <dbReference type="RuleBase" id="RU369093"/>
    </source>
</evidence>
<dbReference type="AlphaFoldDB" id="A0A1Q3AY18"/>
<dbReference type="Gene3D" id="3.30.40.10">
    <property type="entry name" value="Zinc/RING finger domain, C3HC4 (zinc finger)"/>
    <property type="match status" value="1"/>
</dbReference>
<dbReference type="STRING" id="3775.A0A1Q3AY18"/>
<dbReference type="FunCoup" id="A0A1Q3AY18">
    <property type="interactions" value="25"/>
</dbReference>
<comment type="pathway">
    <text evidence="2 5">Protein modification; protein ubiquitination.</text>
</comment>
<dbReference type="SMART" id="SM00504">
    <property type="entry name" value="Ubox"/>
    <property type="match status" value="1"/>
</dbReference>
<dbReference type="PANTHER" id="PTHR22849">
    <property type="entry name" value="WDSAM1 PROTEIN"/>
    <property type="match status" value="1"/>
</dbReference>
<dbReference type="Gene3D" id="1.25.10.10">
    <property type="entry name" value="Leucine-rich Repeat Variant"/>
    <property type="match status" value="1"/>
</dbReference>
<dbReference type="UniPathway" id="UPA00143"/>
<dbReference type="InterPro" id="IPR003613">
    <property type="entry name" value="Ubox_domain"/>
</dbReference>
<name>A0A1Q3AY18_CEPFO</name>
<dbReference type="SUPFAM" id="SSF48371">
    <property type="entry name" value="ARM repeat"/>
    <property type="match status" value="1"/>
</dbReference>
<dbReference type="InterPro" id="IPR013083">
    <property type="entry name" value="Znf_RING/FYVE/PHD"/>
</dbReference>
<feature type="domain" description="U-box" evidence="6">
    <location>
        <begin position="28"/>
        <end position="102"/>
    </location>
</feature>
<dbReference type="EC" id="2.3.2.27" evidence="5"/>
<evidence type="ECO:0000313" key="8">
    <source>
        <dbReference type="Proteomes" id="UP000187406"/>
    </source>
</evidence>
<accession>A0A1Q3AY18</accession>
<dbReference type="GO" id="GO:0006952">
    <property type="term" value="P:defense response"/>
    <property type="evidence" value="ECO:0007669"/>
    <property type="project" value="UniProtKB-ARBA"/>
</dbReference>
<comment type="catalytic activity">
    <reaction evidence="1 5">
        <text>S-ubiquitinyl-[E2 ubiquitin-conjugating enzyme]-L-cysteine + [acceptor protein]-L-lysine = [E2 ubiquitin-conjugating enzyme]-L-cysteine + N(6)-ubiquitinyl-[acceptor protein]-L-lysine.</text>
        <dbReference type="EC" id="2.3.2.27"/>
    </reaction>
</comment>
<dbReference type="PROSITE" id="PS51698">
    <property type="entry name" value="U_BOX"/>
    <property type="match status" value="1"/>
</dbReference>
<evidence type="ECO:0000259" key="6">
    <source>
        <dbReference type="PROSITE" id="PS51698"/>
    </source>
</evidence>
<keyword evidence="3 5" id="KW-0808">Transferase</keyword>
<comment type="function">
    <text evidence="5">Functions as an E3 ubiquitin ligase.</text>
</comment>
<dbReference type="InterPro" id="IPR045185">
    <property type="entry name" value="PUB22/23/24-like"/>
</dbReference>
<evidence type="ECO:0000313" key="7">
    <source>
        <dbReference type="EMBL" id="GAV60462.1"/>
    </source>
</evidence>
<dbReference type="InterPro" id="IPR058678">
    <property type="entry name" value="ARM_PUB"/>
</dbReference>
<evidence type="ECO:0000256" key="2">
    <source>
        <dbReference type="ARBA" id="ARBA00004906"/>
    </source>
</evidence>
<dbReference type="PANTHER" id="PTHR22849:SF61">
    <property type="entry name" value="U-BOX DOMAIN-CONTAINING PROTEIN 21"/>
    <property type="match status" value="1"/>
</dbReference>
<sequence length="441" mass="49746">MMLSWRLRRAGHRGNKKRLGDNLDMEITIPTHFRCPISLDLMKDPVTLHTGITYDRENIEKWIEAGNETCPVTNQVLRTFDQIPNHSIRKMIQAWCVENRCYGIERISTPRIPVTRYEVSEICSRIVVATQRVDEKKCQELVVKIKNWGKESERNRRCIVENGAGCVLAASFESFASVSMEKHVDLLGEILTILTWVFPLGEEGQSKLGSTISLICIAWFLKSGDLSARQSAVLVLKELLSLDQRHVKAAAKIEDIVEELVKLIKEPICPSATKASLTSLYYMLSASVTSSEKMITRFVELGLVLLLLEILVDGEKDICEKAMGVLEGICDSKQGREVAYSNALIVPVLVKKILRVSDLVTEFSVSILWKLCKNDNRKEGGVVVEALQLGTFQKLLVLLQVGCGDRTKERATELLKLLNLYRDKLDCGDLSTDFKYLKRPF</sequence>
<protein>
    <recommendedName>
        <fullName evidence="5 6">U-box domain-containing protein</fullName>
        <ecNumber evidence="5">2.3.2.27</ecNumber>
    </recommendedName>
    <alternativeName>
        <fullName evidence="5">RING-type E3 ubiquitin transferase PUB</fullName>
    </alternativeName>
</protein>
<reference evidence="8" key="1">
    <citation type="submission" date="2016-04" db="EMBL/GenBank/DDBJ databases">
        <title>Cephalotus genome sequencing.</title>
        <authorList>
            <person name="Fukushima K."/>
            <person name="Hasebe M."/>
            <person name="Fang X."/>
        </authorList>
    </citation>
    <scope>NUCLEOTIDE SEQUENCE [LARGE SCALE GENOMIC DNA]</scope>
    <source>
        <strain evidence="8">cv. St1</strain>
    </source>
</reference>